<evidence type="ECO:0000256" key="4">
    <source>
        <dbReference type="ARBA" id="ARBA00042755"/>
    </source>
</evidence>
<evidence type="ECO:0000256" key="5">
    <source>
        <dbReference type="ARBA" id="ARBA00047935"/>
    </source>
</evidence>
<dbReference type="Pfam" id="PF00501">
    <property type="entry name" value="AMP-binding"/>
    <property type="match status" value="2"/>
</dbReference>
<dbReference type="Gene3D" id="3.40.50.12780">
    <property type="entry name" value="N-terminal domain of ligase-like"/>
    <property type="match status" value="2"/>
</dbReference>
<sequence>MNEITVHVDEHYENVDTANPFGEKVLYGTVRPVRHVNILDIFIRDNSYYSEKYQKAYRKSIDEPEEFWAEVGRSVTWDTPWTKVLDNSNQPYTKWFVGGKLNACYNAVDRHVDAGKGEKVALIHDSPVTNTIRHVTYGELYSKVTSLHRRISFAKNGRTQAAVKGFPFWFQVSRLAGALAAMGVEKGDRVLIYMPLIPETIMAMLATVRLGAIHSVVFGGFAARELCARIDHSEPKVIIAASCGVEPHKVVRYKEILNEALLHSKVLPKRCIIYQRRNVEECSLETGLDVLWDDALEMTDPHPCVPVEANDPLYILYTSGTTGKYQPKGIIRPTGGHIATLAWTMPTIYGMGPNDVWLSASDMGWVVGHSYICYGPLVYGITSVMYEGKPDRTPDPGAYFRCESTERVHEAQSCPNSKHLRLPRLTSPFRVIQNHQVNAIFTAPTALRVIRREDQEAAKGRKYSTKSLRHIFIAGEHCDEETKMWAAKVFKVWIEGDSRVPILNHWWQTETGHSITATCIGLNHSESPPRFSAGLPFPGYDVRILRSDGTEADSLELGRIVVKLPLPPGTMSTLYRADERFVETYFTKYPGYYDTMDAGYVDEFGYVYVTARDDDVINVAGHRLSTAALEDVIMGHPDVADATVIGVPEPTKGEVPFCFFVLRKDTVKTQEEISRELIDMVRDLIGPIAAFKQAAAIRALPRTRSGKTARKSIANLARNKFVKVSDSTYVHNPMLSDVNFMQISGTIEDPTIYKDIKNILQKHGYARIVADPQ</sequence>
<dbReference type="GO" id="GO:0003987">
    <property type="term" value="F:acetate-CoA ligase activity"/>
    <property type="evidence" value="ECO:0007669"/>
    <property type="project" value="UniProtKB-EC"/>
</dbReference>
<comment type="similarity">
    <text evidence="1">Belongs to the ATP-dependent AMP-binding enzyme family.</text>
</comment>
<dbReference type="InterPro" id="IPR032387">
    <property type="entry name" value="ACAS_N"/>
</dbReference>
<accession>A0AAN8P4A2</accession>
<dbReference type="GO" id="GO:0050218">
    <property type="term" value="F:propionate-CoA ligase activity"/>
    <property type="evidence" value="ECO:0007669"/>
    <property type="project" value="TreeGrafter"/>
</dbReference>
<evidence type="ECO:0000313" key="9">
    <source>
        <dbReference type="EMBL" id="KAK6636919.1"/>
    </source>
</evidence>
<dbReference type="SUPFAM" id="SSF56801">
    <property type="entry name" value="Acetyl-CoA synthetase-like"/>
    <property type="match status" value="2"/>
</dbReference>
<dbReference type="Proteomes" id="UP001372834">
    <property type="component" value="Unassembled WGS sequence"/>
</dbReference>
<name>A0AAN8P4A2_POLSC</name>
<gene>
    <name evidence="9" type="ORF">RUM43_010583</name>
</gene>
<evidence type="ECO:0000313" key="10">
    <source>
        <dbReference type="Proteomes" id="UP001372834"/>
    </source>
</evidence>
<reference evidence="9 10" key="1">
    <citation type="submission" date="2023-10" db="EMBL/GenBank/DDBJ databases">
        <title>Genomes of two closely related lineages of the louse Polyplax serrata with different host specificities.</title>
        <authorList>
            <person name="Martinu J."/>
            <person name="Tarabai H."/>
            <person name="Stefka J."/>
            <person name="Hypsa V."/>
        </authorList>
    </citation>
    <scope>NUCLEOTIDE SEQUENCE [LARGE SCALE GENOMIC DNA]</scope>
    <source>
        <strain evidence="9">HR10_N</strain>
    </source>
</reference>
<organism evidence="9 10">
    <name type="scientific">Polyplax serrata</name>
    <name type="common">Common mouse louse</name>
    <dbReference type="NCBI Taxonomy" id="468196"/>
    <lineage>
        <taxon>Eukaryota</taxon>
        <taxon>Metazoa</taxon>
        <taxon>Ecdysozoa</taxon>
        <taxon>Arthropoda</taxon>
        <taxon>Hexapoda</taxon>
        <taxon>Insecta</taxon>
        <taxon>Pterygota</taxon>
        <taxon>Neoptera</taxon>
        <taxon>Paraneoptera</taxon>
        <taxon>Psocodea</taxon>
        <taxon>Troctomorpha</taxon>
        <taxon>Phthiraptera</taxon>
        <taxon>Anoplura</taxon>
        <taxon>Polyplacidae</taxon>
        <taxon>Polyplax</taxon>
    </lineage>
</organism>
<dbReference type="GO" id="GO:0005759">
    <property type="term" value="C:mitochondrial matrix"/>
    <property type="evidence" value="ECO:0007669"/>
    <property type="project" value="TreeGrafter"/>
</dbReference>
<dbReference type="Pfam" id="PF16177">
    <property type="entry name" value="ACAS_N"/>
    <property type="match status" value="1"/>
</dbReference>
<dbReference type="EMBL" id="JAWJWE010000004">
    <property type="protein sequence ID" value="KAK6636919.1"/>
    <property type="molecule type" value="Genomic_DNA"/>
</dbReference>
<dbReference type="PANTHER" id="PTHR43347">
    <property type="entry name" value="ACYL-COA SYNTHETASE"/>
    <property type="match status" value="1"/>
</dbReference>
<dbReference type="InterPro" id="IPR045851">
    <property type="entry name" value="AMP-bd_C_sf"/>
</dbReference>
<evidence type="ECO:0000256" key="2">
    <source>
        <dbReference type="ARBA" id="ARBA00013275"/>
    </source>
</evidence>
<feature type="domain" description="AMP-dependent synthetase/ligase" evidence="6">
    <location>
        <begin position="171"/>
        <end position="408"/>
    </location>
</feature>
<proteinExistence type="inferred from homology"/>
<protein>
    <recommendedName>
        <fullName evidence="3">Acyl-CoA synthetase short-chain family member 3, mitochondrial</fullName>
        <ecNumber evidence="2">6.2.1.1</ecNumber>
    </recommendedName>
    <alternativeName>
        <fullName evidence="4">Acetate--CoA ligase 3</fullName>
    </alternativeName>
</protein>
<comment type="caution">
    <text evidence="9">The sequence shown here is derived from an EMBL/GenBank/DDBJ whole genome shotgun (WGS) entry which is preliminary data.</text>
</comment>
<dbReference type="AlphaFoldDB" id="A0AAN8P4A2"/>
<dbReference type="InterPro" id="IPR000873">
    <property type="entry name" value="AMP-dep_synth/lig_dom"/>
</dbReference>
<evidence type="ECO:0000259" key="8">
    <source>
        <dbReference type="Pfam" id="PF16177"/>
    </source>
</evidence>
<comment type="catalytic activity">
    <reaction evidence="5">
        <text>butanoate + ATP + CoA = butanoyl-CoA + AMP + diphosphate</text>
        <dbReference type="Rhea" id="RHEA:46172"/>
        <dbReference type="ChEBI" id="CHEBI:17968"/>
        <dbReference type="ChEBI" id="CHEBI:30616"/>
        <dbReference type="ChEBI" id="CHEBI:33019"/>
        <dbReference type="ChEBI" id="CHEBI:57287"/>
        <dbReference type="ChEBI" id="CHEBI:57371"/>
        <dbReference type="ChEBI" id="CHEBI:456215"/>
    </reaction>
    <physiologicalReaction direction="left-to-right" evidence="5">
        <dbReference type="Rhea" id="RHEA:46173"/>
    </physiologicalReaction>
</comment>
<dbReference type="InterPro" id="IPR025110">
    <property type="entry name" value="AMP-bd_C"/>
</dbReference>
<evidence type="ECO:0000256" key="1">
    <source>
        <dbReference type="ARBA" id="ARBA00006432"/>
    </source>
</evidence>
<dbReference type="PANTHER" id="PTHR43347:SF3">
    <property type="entry name" value="ACYL-COA SYNTHETASE SHORT-CHAIN FAMILY MEMBER 3, MITOCHONDRIAL"/>
    <property type="match status" value="1"/>
</dbReference>
<feature type="domain" description="AMP-dependent synthetase/ligase" evidence="6">
    <location>
        <begin position="427"/>
        <end position="565"/>
    </location>
</feature>
<dbReference type="EC" id="6.2.1.1" evidence="2"/>
<evidence type="ECO:0000256" key="3">
    <source>
        <dbReference type="ARBA" id="ARBA00040004"/>
    </source>
</evidence>
<feature type="domain" description="Acetyl-coenzyme A synthetase N-terminal" evidence="8">
    <location>
        <begin position="53"/>
        <end position="107"/>
    </location>
</feature>
<evidence type="ECO:0000259" key="7">
    <source>
        <dbReference type="Pfam" id="PF13193"/>
    </source>
</evidence>
<dbReference type="InterPro" id="IPR042099">
    <property type="entry name" value="ANL_N_sf"/>
</dbReference>
<feature type="domain" description="AMP-binding enzyme C-terminal" evidence="7">
    <location>
        <begin position="629"/>
        <end position="707"/>
    </location>
</feature>
<evidence type="ECO:0000259" key="6">
    <source>
        <dbReference type="Pfam" id="PF00501"/>
    </source>
</evidence>
<dbReference type="Pfam" id="PF13193">
    <property type="entry name" value="AMP-binding_C"/>
    <property type="match status" value="1"/>
</dbReference>
<dbReference type="Gene3D" id="3.30.300.30">
    <property type="match status" value="1"/>
</dbReference>